<dbReference type="EMBL" id="CACRTZ010000037">
    <property type="protein sequence ID" value="VYU77152.1"/>
    <property type="molecule type" value="Genomic_DNA"/>
</dbReference>
<gene>
    <name evidence="1" type="ORF">EMLFYP7_04081</name>
</gene>
<protein>
    <submittedName>
        <fullName evidence="1">Uncharacterized protein</fullName>
    </submittedName>
</protein>
<dbReference type="AlphaFoldDB" id="A0A6N3HKH9"/>
<reference evidence="1" key="1">
    <citation type="submission" date="2019-11" db="EMBL/GenBank/DDBJ databases">
        <authorList>
            <person name="Feng L."/>
        </authorList>
    </citation>
    <scope>NUCLEOTIDE SEQUENCE</scope>
    <source>
        <strain evidence="1">EMassiliensisLFYP7</strain>
    </source>
</reference>
<organism evidence="1">
    <name type="scientific">Phytobacter massiliensis</name>
    <dbReference type="NCBI Taxonomy" id="1485952"/>
    <lineage>
        <taxon>Bacteria</taxon>
        <taxon>Pseudomonadati</taxon>
        <taxon>Pseudomonadota</taxon>
        <taxon>Gammaproteobacteria</taxon>
        <taxon>Enterobacterales</taxon>
        <taxon>Enterobacteriaceae</taxon>
        <taxon>Phytobacter</taxon>
    </lineage>
</organism>
<proteinExistence type="predicted"/>
<sequence length="72" mass="8038">MSKDVVVILPGGKVDHVSVDDGSVKLSYKNDQRSFPDLPIEAWTLDGKEVLIARFSDLVTARETEAAIRQFY</sequence>
<accession>A0A6N3HKH9</accession>
<dbReference type="OrthoDB" id="6564230at2"/>
<evidence type="ECO:0000313" key="1">
    <source>
        <dbReference type="EMBL" id="VYU77152.1"/>
    </source>
</evidence>
<name>A0A6N3HKH9_9ENTR</name>
<dbReference type="RefSeq" id="WP_044173732.1">
    <property type="nucleotide sequence ID" value="NZ_CABKSF010000001.1"/>
</dbReference>